<dbReference type="Pfam" id="PF13649">
    <property type="entry name" value="Methyltransf_25"/>
    <property type="match status" value="1"/>
</dbReference>
<evidence type="ECO:0000256" key="2">
    <source>
        <dbReference type="ARBA" id="ARBA00022679"/>
    </source>
</evidence>
<organism evidence="5 6">
    <name type="scientific">Salipiger thiooxidans</name>
    <dbReference type="NCBI Taxonomy" id="282683"/>
    <lineage>
        <taxon>Bacteria</taxon>
        <taxon>Pseudomonadati</taxon>
        <taxon>Pseudomonadota</taxon>
        <taxon>Alphaproteobacteria</taxon>
        <taxon>Rhodobacterales</taxon>
        <taxon>Roseobacteraceae</taxon>
        <taxon>Salipiger</taxon>
    </lineage>
</organism>
<dbReference type="GO" id="GO:0032259">
    <property type="term" value="P:methylation"/>
    <property type="evidence" value="ECO:0007669"/>
    <property type="project" value="UniProtKB-KW"/>
</dbReference>
<evidence type="ECO:0000256" key="1">
    <source>
        <dbReference type="ARBA" id="ARBA00022603"/>
    </source>
</evidence>
<keyword evidence="2 5" id="KW-0808">Transferase</keyword>
<evidence type="ECO:0000256" key="3">
    <source>
        <dbReference type="ARBA" id="ARBA00022691"/>
    </source>
</evidence>
<keyword evidence="3" id="KW-0949">S-adenosyl-L-methionine</keyword>
<evidence type="ECO:0000259" key="4">
    <source>
        <dbReference type="Pfam" id="PF13649"/>
    </source>
</evidence>
<dbReference type="STRING" id="282683.SAMN04488105_11895"/>
<keyword evidence="6" id="KW-1185">Reference proteome</keyword>
<dbReference type="AlphaFoldDB" id="A0A1G7KIS4"/>
<dbReference type="InterPro" id="IPR041698">
    <property type="entry name" value="Methyltransf_25"/>
</dbReference>
<dbReference type="SUPFAM" id="SSF53335">
    <property type="entry name" value="S-adenosyl-L-methionine-dependent methyltransferases"/>
    <property type="match status" value="1"/>
</dbReference>
<evidence type="ECO:0000313" key="6">
    <source>
        <dbReference type="Proteomes" id="UP000198994"/>
    </source>
</evidence>
<dbReference type="RefSeq" id="WP_089963076.1">
    <property type="nucleotide sequence ID" value="NZ_FNAV01000018.1"/>
</dbReference>
<proteinExistence type="predicted"/>
<reference evidence="6" key="1">
    <citation type="submission" date="2016-10" db="EMBL/GenBank/DDBJ databases">
        <authorList>
            <person name="Varghese N."/>
            <person name="Submissions S."/>
        </authorList>
    </citation>
    <scope>NUCLEOTIDE SEQUENCE [LARGE SCALE GENOMIC DNA]</scope>
    <source>
        <strain evidence="6">DSM 10146</strain>
    </source>
</reference>
<dbReference type="Proteomes" id="UP000198994">
    <property type="component" value="Unassembled WGS sequence"/>
</dbReference>
<keyword evidence="1 5" id="KW-0489">Methyltransferase</keyword>
<gene>
    <name evidence="5" type="ORF">SAMN04488105_11895</name>
</gene>
<evidence type="ECO:0000313" key="5">
    <source>
        <dbReference type="EMBL" id="SDF36870.1"/>
    </source>
</evidence>
<sequence>MTDDETQRVYAEKALDYEKLQPDDPFPSLRAFIARLPEGAEVLDLGCGPGHDSQHMARAGLRVDALDASPEMIRLANARPGVTARLGTFDDLDAQDRYDGIWAAFSLLHAPRDAIPRHLAAIARALRPGGVLGLMLKEGTGEARDRLGRFYTYYAEPELRALLAEAGLTVDGLSRGEGRGLDGSPSQWISVAAHA</sequence>
<feature type="domain" description="Methyltransferase" evidence="4">
    <location>
        <begin position="42"/>
        <end position="130"/>
    </location>
</feature>
<dbReference type="PANTHER" id="PTHR43464">
    <property type="entry name" value="METHYLTRANSFERASE"/>
    <property type="match status" value="1"/>
</dbReference>
<accession>A0A1G7KIS4</accession>
<dbReference type="EMBL" id="FNAV01000018">
    <property type="protein sequence ID" value="SDF36870.1"/>
    <property type="molecule type" value="Genomic_DNA"/>
</dbReference>
<name>A0A1G7KIS4_9RHOB</name>
<dbReference type="PANTHER" id="PTHR43464:SF19">
    <property type="entry name" value="UBIQUINONE BIOSYNTHESIS O-METHYLTRANSFERASE, MITOCHONDRIAL"/>
    <property type="match status" value="1"/>
</dbReference>
<dbReference type="CDD" id="cd02440">
    <property type="entry name" value="AdoMet_MTases"/>
    <property type="match status" value="1"/>
</dbReference>
<protein>
    <submittedName>
        <fullName evidence="5">Methyltransferase domain-containing protein</fullName>
    </submittedName>
</protein>
<dbReference type="OrthoDB" id="9804312at2"/>
<dbReference type="InterPro" id="IPR029063">
    <property type="entry name" value="SAM-dependent_MTases_sf"/>
</dbReference>
<dbReference type="GO" id="GO:0008168">
    <property type="term" value="F:methyltransferase activity"/>
    <property type="evidence" value="ECO:0007669"/>
    <property type="project" value="UniProtKB-KW"/>
</dbReference>
<dbReference type="Gene3D" id="3.40.50.150">
    <property type="entry name" value="Vaccinia Virus protein VP39"/>
    <property type="match status" value="1"/>
</dbReference>